<dbReference type="Pfam" id="PF00795">
    <property type="entry name" value="CN_hydrolase"/>
    <property type="match status" value="1"/>
</dbReference>
<dbReference type="PANTHER" id="PTHR46044">
    <property type="entry name" value="NITRILASE"/>
    <property type="match status" value="1"/>
</dbReference>
<gene>
    <name evidence="5" type="ORF">LV75_002748</name>
</gene>
<sequence>MRVAVVQAAASLFEVGGGLGLFEVLLRRARDAGAELVVFPEAFLGGYPKGASFGATVGERTSEGRALFARYRRSAIEIPGESFDRVRAAVADAGCLVVVGVVERAGHTLYCSSLLFDQAGTLIGHHRKLMPTGVERLIWGQGDGSDIAVIPTDLGRIGMAICWESYLPLYRAALYEQGVEIYCAPTVDARDVWTATMRHIAVEGRCFVLSANQFATRGDYPADYPLDEQVPPEHPMINGGSCVVDPFGELLAGPVFGQPELLVTDLDRGLLDGAYLDLDVTGHYSRPDLLRLDHTPRPPRAVTTRPDRG</sequence>
<evidence type="ECO:0000256" key="1">
    <source>
        <dbReference type="ARBA" id="ARBA00008129"/>
    </source>
</evidence>
<dbReference type="Gene3D" id="3.60.110.10">
    <property type="entry name" value="Carbon-nitrogen hydrolase"/>
    <property type="match status" value="1"/>
</dbReference>
<evidence type="ECO:0000256" key="3">
    <source>
        <dbReference type="SAM" id="MobiDB-lite"/>
    </source>
</evidence>
<dbReference type="PANTHER" id="PTHR46044:SF1">
    <property type="entry name" value="CN HYDROLASE DOMAIN-CONTAINING PROTEIN"/>
    <property type="match status" value="1"/>
</dbReference>
<comment type="similarity">
    <text evidence="1">Belongs to the carbon-nitrogen hydrolase superfamily. Nitrilase family.</text>
</comment>
<evidence type="ECO:0000259" key="4">
    <source>
        <dbReference type="PROSITE" id="PS50263"/>
    </source>
</evidence>
<dbReference type="CDD" id="cd07564">
    <property type="entry name" value="nitrilases_CHs"/>
    <property type="match status" value="1"/>
</dbReference>
<comment type="caution">
    <text evidence="5">The sequence shown here is derived from an EMBL/GenBank/DDBJ whole genome shotgun (WGS) entry which is preliminary data.</text>
</comment>
<feature type="active site" description="Proton acceptor" evidence="2">
    <location>
        <position position="41"/>
    </location>
</feature>
<protein>
    <submittedName>
        <fullName evidence="5">Nitrilase</fullName>
    </submittedName>
</protein>
<dbReference type="Proteomes" id="UP001205185">
    <property type="component" value="Unassembled WGS sequence"/>
</dbReference>
<dbReference type="InterPro" id="IPR044149">
    <property type="entry name" value="Nitrilases_CHs"/>
</dbReference>
<proteinExistence type="inferred from homology"/>
<dbReference type="InterPro" id="IPR003010">
    <property type="entry name" value="C-N_Hydrolase"/>
</dbReference>
<evidence type="ECO:0000256" key="2">
    <source>
        <dbReference type="PROSITE-ProRule" id="PRU10139"/>
    </source>
</evidence>
<feature type="domain" description="CN hydrolase" evidence="4">
    <location>
        <begin position="1"/>
        <end position="268"/>
    </location>
</feature>
<keyword evidence="6" id="KW-1185">Reference proteome</keyword>
<organism evidence="5 6">
    <name type="scientific">Actinokineospora diospyrosa</name>
    <dbReference type="NCBI Taxonomy" id="103728"/>
    <lineage>
        <taxon>Bacteria</taxon>
        <taxon>Bacillati</taxon>
        <taxon>Actinomycetota</taxon>
        <taxon>Actinomycetes</taxon>
        <taxon>Pseudonocardiales</taxon>
        <taxon>Pseudonocardiaceae</taxon>
        <taxon>Actinokineospora</taxon>
    </lineage>
</organism>
<evidence type="ECO:0000313" key="6">
    <source>
        <dbReference type="Proteomes" id="UP001205185"/>
    </source>
</evidence>
<accession>A0ABT1IC94</accession>
<reference evidence="5 6" key="1">
    <citation type="submission" date="2022-06" db="EMBL/GenBank/DDBJ databases">
        <title>Genomic Encyclopedia of Archaeal and Bacterial Type Strains, Phase II (KMG-II): from individual species to whole genera.</title>
        <authorList>
            <person name="Goeker M."/>
        </authorList>
    </citation>
    <scope>NUCLEOTIDE SEQUENCE [LARGE SCALE GENOMIC DNA]</scope>
    <source>
        <strain evidence="5 6">DSM 44255</strain>
    </source>
</reference>
<dbReference type="PROSITE" id="PS00920">
    <property type="entry name" value="NITRIL_CHT_1"/>
    <property type="match status" value="1"/>
</dbReference>
<dbReference type="InterPro" id="IPR036526">
    <property type="entry name" value="C-N_Hydrolase_sf"/>
</dbReference>
<dbReference type="SUPFAM" id="SSF56317">
    <property type="entry name" value="Carbon-nitrogen hydrolase"/>
    <property type="match status" value="1"/>
</dbReference>
<name>A0ABT1IC94_9PSEU</name>
<dbReference type="EMBL" id="JAMTCO010000006">
    <property type="protein sequence ID" value="MCP2270247.1"/>
    <property type="molecule type" value="Genomic_DNA"/>
</dbReference>
<dbReference type="PROSITE" id="PS50263">
    <property type="entry name" value="CN_HYDROLASE"/>
    <property type="match status" value="1"/>
</dbReference>
<dbReference type="InterPro" id="IPR000132">
    <property type="entry name" value="Nitrilase/CN_hydratase_CS"/>
</dbReference>
<feature type="compositionally biased region" description="Low complexity" evidence="3">
    <location>
        <begin position="300"/>
        <end position="309"/>
    </location>
</feature>
<feature type="region of interest" description="Disordered" evidence="3">
    <location>
        <begin position="289"/>
        <end position="309"/>
    </location>
</feature>
<evidence type="ECO:0000313" key="5">
    <source>
        <dbReference type="EMBL" id="MCP2270247.1"/>
    </source>
</evidence>